<evidence type="ECO:0000256" key="1">
    <source>
        <dbReference type="SAM" id="MobiDB-lite"/>
    </source>
</evidence>
<dbReference type="EMBL" id="CP018044">
    <property type="protein sequence ID" value="ATU20616.1"/>
    <property type="molecule type" value="Genomic_DNA"/>
</dbReference>
<gene>
    <name evidence="2" type="ORF">BcFMB_06430</name>
</gene>
<proteinExistence type="predicted"/>
<dbReference type="Proteomes" id="UP000229907">
    <property type="component" value="Chromosome"/>
</dbReference>
<reference evidence="2 3" key="1">
    <citation type="submission" date="2016-11" db="EMBL/GenBank/DDBJ databases">
        <title>complete genome sequence of Bifidobacterium choerinum strain FMB-1.</title>
        <authorList>
            <person name="Park C.-S."/>
            <person name="Jung D.-H."/>
            <person name="Choi D.-S."/>
        </authorList>
    </citation>
    <scope>NUCLEOTIDE SEQUENCE [LARGE SCALE GENOMIC DNA]</scope>
    <source>
        <strain evidence="2 3">FMB-1</strain>
    </source>
</reference>
<organism evidence="2 3">
    <name type="scientific">Bifidobacterium choerinum</name>
    <dbReference type="NCBI Taxonomy" id="35760"/>
    <lineage>
        <taxon>Bacteria</taxon>
        <taxon>Bacillati</taxon>
        <taxon>Actinomycetota</taxon>
        <taxon>Actinomycetes</taxon>
        <taxon>Bifidobacteriales</taxon>
        <taxon>Bifidobacteriaceae</taxon>
        <taxon>Bifidobacterium</taxon>
    </lineage>
</organism>
<evidence type="ECO:0000313" key="2">
    <source>
        <dbReference type="EMBL" id="ATU20616.1"/>
    </source>
</evidence>
<sequence>MAREKGGRRSVLPQQKVVEIPLAQLRLWTENPRDPLDGDMTNEEIIAHALHDDSKRWNLRKLARKMGDHYDTSELPTVVRIDEGGRPRYRVYDGNRRVILALLQQEGFPEDGDQFELPLVPARLPCNVCEQDTALEHVLRKHSNNGTWGRYERDLFMHRYMDADKSVLVRLQELADAVTRWPELNQRYVRDEVLNDRHLREMGLDPEYEDYGVSAEMMDELLQSIATALHEGRIDTRKNRNDPVSALPQDLLAKIRQDRESHPAGRKIRHAGCADGETERRPAAEDAARPARIEHEDPQEMALFPEQERSEQERPAGSRRTRQARRKSLAVFGGGLLLRPGAVNNIYRTLDELWVLNEQGKLKNSQAFVAVFRMGLRLLAETATAEDIEGKNPNLSTYVKKYAAKAKKNLRNRADGQDVVTYLDAQAVTPDSMLKMLQSGAHGYTSTNNREQAIALSILLGQMLILSHGRE</sequence>
<feature type="compositionally biased region" description="Basic and acidic residues" evidence="1">
    <location>
        <begin position="306"/>
        <end position="316"/>
    </location>
</feature>
<dbReference type="KEGG" id="bcho:BcFMB_06430"/>
<feature type="region of interest" description="Disordered" evidence="1">
    <location>
        <begin position="258"/>
        <end position="324"/>
    </location>
</feature>
<dbReference type="AlphaFoldDB" id="A0A2D3D6X3"/>
<dbReference type="RefSeq" id="WP_099721341.1">
    <property type="nucleotide sequence ID" value="NZ_CP018044.1"/>
</dbReference>
<protein>
    <recommendedName>
        <fullName evidence="4">ParB/Sulfiredoxin domain-containing protein</fullName>
    </recommendedName>
</protein>
<feature type="compositionally biased region" description="Basic and acidic residues" evidence="1">
    <location>
        <begin position="277"/>
        <end position="298"/>
    </location>
</feature>
<accession>A0A2D3D6X3</accession>
<evidence type="ECO:0008006" key="4">
    <source>
        <dbReference type="Google" id="ProtNLM"/>
    </source>
</evidence>
<name>A0A2D3D6X3_9BIFI</name>
<evidence type="ECO:0000313" key="3">
    <source>
        <dbReference type="Proteomes" id="UP000229907"/>
    </source>
</evidence>